<protein>
    <recommendedName>
        <fullName evidence="1">F-box domain-containing protein</fullName>
    </recommendedName>
</protein>
<reference evidence="3" key="1">
    <citation type="submission" date="2024-06" db="EMBL/GenBank/DDBJ databases">
        <authorList>
            <person name="Ryan C."/>
        </authorList>
    </citation>
    <scope>NUCLEOTIDE SEQUENCE [LARGE SCALE GENOMIC DNA]</scope>
</reference>
<dbReference type="PANTHER" id="PTHR34223">
    <property type="entry name" value="OS11G0201299 PROTEIN"/>
    <property type="match status" value="1"/>
</dbReference>
<dbReference type="InterPro" id="IPR036047">
    <property type="entry name" value="F-box-like_dom_sf"/>
</dbReference>
<dbReference type="Proteomes" id="UP001497457">
    <property type="component" value="Chromosome 29rd"/>
</dbReference>
<dbReference type="AlphaFoldDB" id="A0ABC9CC47"/>
<reference evidence="2 3" key="2">
    <citation type="submission" date="2024-10" db="EMBL/GenBank/DDBJ databases">
        <authorList>
            <person name="Ryan C."/>
        </authorList>
    </citation>
    <scope>NUCLEOTIDE SEQUENCE [LARGE SCALE GENOMIC DNA]</scope>
</reference>
<dbReference type="Gene3D" id="1.20.1280.50">
    <property type="match status" value="1"/>
</dbReference>
<accession>A0ABC9CC47</accession>
<evidence type="ECO:0000313" key="2">
    <source>
        <dbReference type="EMBL" id="CAL5017131.1"/>
    </source>
</evidence>
<dbReference type="InterPro" id="IPR053781">
    <property type="entry name" value="F-box_AtFBL13-like"/>
</dbReference>
<gene>
    <name evidence="2" type="ORF">URODEC1_LOCUS73625</name>
</gene>
<sequence>MEPAAASRHRAAAVDRLSDLPDIVLLEILSRLTFRQAVRTGALSRRWRSLWHDVPYPPSCIGIDDGSLFVSGGDTDHAVTEERCDDRRAEDESLPLGAFRARISDHNFEMAYGSICRALARRPMAFSFALYGGACTRHLRALQLHGVSLDRRFAGVIADELPVLEDLQLGECTCSFARIASTSLQNLAIDDCDYKVEVLVLAAPRIAFLRVHGAAPPVASESAMPSLVAALTLLGLGTTGLLDDEKPRGFPVFRDLSALVLDECDVGVRCQVLRRFLRNCPGLETLALRYCSFTGGSGSSDDRKRRYACKKLKSVELEYHYHQDVSELDDALEEIPRKVVHPIKSSVHDGIRTVRITS</sequence>
<keyword evidence="3" id="KW-1185">Reference proteome</keyword>
<dbReference type="InterPro" id="IPR001810">
    <property type="entry name" value="F-box_dom"/>
</dbReference>
<evidence type="ECO:0000313" key="3">
    <source>
        <dbReference type="Proteomes" id="UP001497457"/>
    </source>
</evidence>
<feature type="domain" description="F-box" evidence="1">
    <location>
        <begin position="14"/>
        <end position="50"/>
    </location>
</feature>
<dbReference type="Gene3D" id="3.80.10.10">
    <property type="entry name" value="Ribonuclease Inhibitor"/>
    <property type="match status" value="1"/>
</dbReference>
<dbReference type="PROSITE" id="PS50181">
    <property type="entry name" value="FBOX"/>
    <property type="match status" value="1"/>
</dbReference>
<evidence type="ECO:0000259" key="1">
    <source>
        <dbReference type="PROSITE" id="PS50181"/>
    </source>
</evidence>
<dbReference type="PANTHER" id="PTHR34223:SF99">
    <property type="entry name" value="OS04G0440200 PROTEIN"/>
    <property type="match status" value="1"/>
</dbReference>
<dbReference type="CDD" id="cd22160">
    <property type="entry name" value="F-box_AtFBL13-like"/>
    <property type="match status" value="1"/>
</dbReference>
<dbReference type="EMBL" id="OZ075139">
    <property type="protein sequence ID" value="CAL5017131.1"/>
    <property type="molecule type" value="Genomic_DNA"/>
</dbReference>
<proteinExistence type="predicted"/>
<dbReference type="SMART" id="SM00256">
    <property type="entry name" value="FBOX"/>
    <property type="match status" value="1"/>
</dbReference>
<organism evidence="2 3">
    <name type="scientific">Urochloa decumbens</name>
    <dbReference type="NCBI Taxonomy" id="240449"/>
    <lineage>
        <taxon>Eukaryota</taxon>
        <taxon>Viridiplantae</taxon>
        <taxon>Streptophyta</taxon>
        <taxon>Embryophyta</taxon>
        <taxon>Tracheophyta</taxon>
        <taxon>Spermatophyta</taxon>
        <taxon>Magnoliopsida</taxon>
        <taxon>Liliopsida</taxon>
        <taxon>Poales</taxon>
        <taxon>Poaceae</taxon>
        <taxon>PACMAD clade</taxon>
        <taxon>Panicoideae</taxon>
        <taxon>Panicodae</taxon>
        <taxon>Paniceae</taxon>
        <taxon>Melinidinae</taxon>
        <taxon>Urochloa</taxon>
    </lineage>
</organism>
<name>A0ABC9CC47_9POAL</name>
<dbReference type="SUPFAM" id="SSF52047">
    <property type="entry name" value="RNI-like"/>
    <property type="match status" value="1"/>
</dbReference>
<dbReference type="InterPro" id="IPR032675">
    <property type="entry name" value="LRR_dom_sf"/>
</dbReference>
<dbReference type="Pfam" id="PF00646">
    <property type="entry name" value="F-box"/>
    <property type="match status" value="1"/>
</dbReference>
<dbReference type="InterPro" id="IPR053197">
    <property type="entry name" value="F-box_SCFL_complex_component"/>
</dbReference>
<dbReference type="SUPFAM" id="SSF81383">
    <property type="entry name" value="F-box domain"/>
    <property type="match status" value="1"/>
</dbReference>